<dbReference type="STRING" id="946122.A0A0C2WUP4"/>
<accession>A0A0C2WUP4</accession>
<dbReference type="OrthoDB" id="3357408at2759"/>
<gene>
    <name evidence="3" type="ORF">M378DRAFT_14429</name>
</gene>
<keyword evidence="2" id="KW-1133">Transmembrane helix</keyword>
<evidence type="ECO:0000256" key="2">
    <source>
        <dbReference type="SAM" id="Phobius"/>
    </source>
</evidence>
<keyword evidence="4" id="KW-1185">Reference proteome</keyword>
<evidence type="ECO:0000313" key="3">
    <source>
        <dbReference type="EMBL" id="KIL60068.1"/>
    </source>
</evidence>
<sequence>MLIAEAATIDLSVRTSLYGVYVASLAQCLRWLVLEDTQWKLRRNVNPLTLTVSVLVFLLTTANISISFCRAYVSVHNEQSSFVKYIFASSTLDIATTLIGDAILISQCWITYSKSWRMIYFPILLWIFTLALSIIVIYGSATAIFESNNTWTDPLTRLLYALSSCHIVTNVYSTSTIIYRTVQIMKGNPEPMSYRISRIIAESGLLYTLASIVILLTAIVGQQSIFFPISCAINALATGITHNLILIRRGQHRARLSSNAVSVRQGGKTKTLSGLQFNVSSATSEDPAEEQYPDEKHRDANTLA</sequence>
<dbReference type="InParanoid" id="A0A0C2WUP4"/>
<feature type="region of interest" description="Disordered" evidence="1">
    <location>
        <begin position="279"/>
        <end position="304"/>
    </location>
</feature>
<feature type="transmembrane region" description="Helical" evidence="2">
    <location>
        <begin position="199"/>
        <end position="219"/>
    </location>
</feature>
<dbReference type="HOGENOM" id="CLU_044614_1_1_1"/>
<proteinExistence type="predicted"/>
<feature type="compositionally biased region" description="Basic and acidic residues" evidence="1">
    <location>
        <begin position="293"/>
        <end position="304"/>
    </location>
</feature>
<feature type="transmembrane region" description="Helical" evidence="2">
    <location>
        <begin position="85"/>
        <end position="106"/>
    </location>
</feature>
<reference evidence="3 4" key="1">
    <citation type="submission" date="2014-04" db="EMBL/GenBank/DDBJ databases">
        <title>Evolutionary Origins and Diversification of the Mycorrhizal Mutualists.</title>
        <authorList>
            <consortium name="DOE Joint Genome Institute"/>
            <consortium name="Mycorrhizal Genomics Consortium"/>
            <person name="Kohler A."/>
            <person name="Kuo A."/>
            <person name="Nagy L.G."/>
            <person name="Floudas D."/>
            <person name="Copeland A."/>
            <person name="Barry K.W."/>
            <person name="Cichocki N."/>
            <person name="Veneault-Fourrey C."/>
            <person name="LaButti K."/>
            <person name="Lindquist E.A."/>
            <person name="Lipzen A."/>
            <person name="Lundell T."/>
            <person name="Morin E."/>
            <person name="Murat C."/>
            <person name="Riley R."/>
            <person name="Ohm R."/>
            <person name="Sun H."/>
            <person name="Tunlid A."/>
            <person name="Henrissat B."/>
            <person name="Grigoriev I.V."/>
            <person name="Hibbett D.S."/>
            <person name="Martin F."/>
        </authorList>
    </citation>
    <scope>NUCLEOTIDE SEQUENCE [LARGE SCALE GENOMIC DNA]</scope>
    <source>
        <strain evidence="3 4">Koide BX008</strain>
    </source>
</reference>
<dbReference type="EMBL" id="KN818305">
    <property type="protein sequence ID" value="KIL60068.1"/>
    <property type="molecule type" value="Genomic_DNA"/>
</dbReference>
<name>A0A0C2WUP4_AMAMK</name>
<feature type="transmembrane region" description="Helical" evidence="2">
    <location>
        <begin position="225"/>
        <end position="247"/>
    </location>
</feature>
<feature type="transmembrane region" description="Helical" evidence="2">
    <location>
        <begin position="118"/>
        <end position="138"/>
    </location>
</feature>
<keyword evidence="2" id="KW-0812">Transmembrane</keyword>
<protein>
    <submittedName>
        <fullName evidence="3">Uncharacterized protein</fullName>
    </submittedName>
</protein>
<dbReference type="Proteomes" id="UP000054549">
    <property type="component" value="Unassembled WGS sequence"/>
</dbReference>
<feature type="transmembrane region" description="Helical" evidence="2">
    <location>
        <begin position="15"/>
        <end position="33"/>
    </location>
</feature>
<evidence type="ECO:0000256" key="1">
    <source>
        <dbReference type="SAM" id="MobiDB-lite"/>
    </source>
</evidence>
<organism evidence="3 4">
    <name type="scientific">Amanita muscaria (strain Koide BX008)</name>
    <dbReference type="NCBI Taxonomy" id="946122"/>
    <lineage>
        <taxon>Eukaryota</taxon>
        <taxon>Fungi</taxon>
        <taxon>Dikarya</taxon>
        <taxon>Basidiomycota</taxon>
        <taxon>Agaricomycotina</taxon>
        <taxon>Agaricomycetes</taxon>
        <taxon>Agaricomycetidae</taxon>
        <taxon>Agaricales</taxon>
        <taxon>Pluteineae</taxon>
        <taxon>Amanitaceae</taxon>
        <taxon>Amanita</taxon>
    </lineage>
</organism>
<feature type="transmembrane region" description="Helical" evidence="2">
    <location>
        <begin position="45"/>
        <end position="73"/>
    </location>
</feature>
<keyword evidence="2" id="KW-0472">Membrane</keyword>
<dbReference type="AlphaFoldDB" id="A0A0C2WUP4"/>
<feature type="transmembrane region" description="Helical" evidence="2">
    <location>
        <begin position="158"/>
        <end position="179"/>
    </location>
</feature>
<evidence type="ECO:0000313" key="4">
    <source>
        <dbReference type="Proteomes" id="UP000054549"/>
    </source>
</evidence>